<dbReference type="EMBL" id="WVTA01000015">
    <property type="protein sequence ID" value="KAK3202050.1"/>
    <property type="molecule type" value="Genomic_DNA"/>
</dbReference>
<reference evidence="3 4" key="1">
    <citation type="submission" date="2021-02" db="EMBL/GenBank/DDBJ databases">
        <title>Genome assembly of Pseudopithomyces chartarum.</title>
        <authorList>
            <person name="Jauregui R."/>
            <person name="Singh J."/>
            <person name="Voisey C."/>
        </authorList>
    </citation>
    <scope>NUCLEOTIDE SEQUENCE [LARGE SCALE GENOMIC DNA]</scope>
    <source>
        <strain evidence="3 4">AGR01</strain>
    </source>
</reference>
<evidence type="ECO:0000313" key="4">
    <source>
        <dbReference type="Proteomes" id="UP001280581"/>
    </source>
</evidence>
<dbReference type="InterPro" id="IPR011009">
    <property type="entry name" value="Kinase-like_dom_sf"/>
</dbReference>
<dbReference type="AlphaFoldDB" id="A0AAN6LSM8"/>
<sequence>MFASTSTTPSSTPMGSTFQTQVPLESTKSSRTSSSGPSISITDSEPPFRQDFKTIRALHDDAFKHQLLAVIDREGKFSFDDCKVYRRTHGSFNYVVLMELDSKRYALKVPAQGTRALWQNADALEMRSEVHTMMYIRSHTTIPVMQVFGWDSTFKNPLGAPYIISAAAEGVPAFESFLVYNEDYTLAASANEWPSASLEDRRRRFLKDLALYMAELSLFQFDASGMLYFSEEPNSVDSLPPIVGPSYDLVHDVEGFPAFGNTRDFLTERVESWVKRQLSYVDAENPILTAASKRERAYIKGAGELMECAMTEFPGLLPPEEEGETFVLCHPDLDFQNILVDPVTGAITAIIDWQGTKTVPRAIGNASLPLFLRTDWEPEYDLAENLSPWALDKYRDLYAEFMKQALGEDSDAKYTRHSYWAWYMFESIGHGGKSNISEFIDRVMAEIPYLGRLDKDDFLVRMGSGHWPTAQFMLCAEMQRMFNPEEYKKRSSSWS</sequence>
<name>A0AAN6LSM8_9PLEO</name>
<evidence type="ECO:0000313" key="3">
    <source>
        <dbReference type="EMBL" id="KAK3202050.1"/>
    </source>
</evidence>
<feature type="domain" description="Aminoglycoside phosphotransferase" evidence="2">
    <location>
        <begin position="200"/>
        <end position="363"/>
    </location>
</feature>
<dbReference type="Proteomes" id="UP001280581">
    <property type="component" value="Unassembled WGS sequence"/>
</dbReference>
<dbReference type="Gene3D" id="3.90.1200.10">
    <property type="match status" value="1"/>
</dbReference>
<evidence type="ECO:0000259" key="2">
    <source>
        <dbReference type="Pfam" id="PF01636"/>
    </source>
</evidence>
<dbReference type="PANTHER" id="PTHR21310:SF51">
    <property type="entry name" value="AMINOGLYCOSIDE PHOSPHOTRANSFERASE DOMAIN-CONTAINING PROTEIN"/>
    <property type="match status" value="1"/>
</dbReference>
<proteinExistence type="predicted"/>
<protein>
    <recommendedName>
        <fullName evidence="2">Aminoglycoside phosphotransferase domain-containing protein</fullName>
    </recommendedName>
</protein>
<feature type="region of interest" description="Disordered" evidence="1">
    <location>
        <begin position="1"/>
        <end position="46"/>
    </location>
</feature>
<feature type="compositionally biased region" description="Low complexity" evidence="1">
    <location>
        <begin position="26"/>
        <end position="44"/>
    </location>
</feature>
<organism evidence="3 4">
    <name type="scientific">Pseudopithomyces chartarum</name>
    <dbReference type="NCBI Taxonomy" id="1892770"/>
    <lineage>
        <taxon>Eukaryota</taxon>
        <taxon>Fungi</taxon>
        <taxon>Dikarya</taxon>
        <taxon>Ascomycota</taxon>
        <taxon>Pezizomycotina</taxon>
        <taxon>Dothideomycetes</taxon>
        <taxon>Pleosporomycetidae</taxon>
        <taxon>Pleosporales</taxon>
        <taxon>Massarineae</taxon>
        <taxon>Didymosphaeriaceae</taxon>
        <taxon>Pseudopithomyces</taxon>
    </lineage>
</organism>
<gene>
    <name evidence="3" type="ORF">GRF29_164g1527061</name>
</gene>
<dbReference type="InterPro" id="IPR002575">
    <property type="entry name" value="Aminoglycoside_PTrfase"/>
</dbReference>
<comment type="caution">
    <text evidence="3">The sequence shown here is derived from an EMBL/GenBank/DDBJ whole genome shotgun (WGS) entry which is preliminary data.</text>
</comment>
<dbReference type="Pfam" id="PF01636">
    <property type="entry name" value="APH"/>
    <property type="match status" value="1"/>
</dbReference>
<evidence type="ECO:0000256" key="1">
    <source>
        <dbReference type="SAM" id="MobiDB-lite"/>
    </source>
</evidence>
<dbReference type="InterPro" id="IPR051678">
    <property type="entry name" value="AGP_Transferase"/>
</dbReference>
<dbReference type="SUPFAM" id="SSF56112">
    <property type="entry name" value="Protein kinase-like (PK-like)"/>
    <property type="match status" value="1"/>
</dbReference>
<keyword evidence="4" id="KW-1185">Reference proteome</keyword>
<feature type="compositionally biased region" description="Low complexity" evidence="1">
    <location>
        <begin position="1"/>
        <end position="17"/>
    </location>
</feature>
<dbReference type="PANTHER" id="PTHR21310">
    <property type="entry name" value="AMINOGLYCOSIDE PHOSPHOTRANSFERASE-RELATED-RELATED"/>
    <property type="match status" value="1"/>
</dbReference>
<accession>A0AAN6LSM8</accession>